<keyword evidence="6" id="KW-1185">Reference proteome</keyword>
<dbReference type="Pfam" id="PF13579">
    <property type="entry name" value="Glyco_trans_4_4"/>
    <property type="match status" value="1"/>
</dbReference>
<comment type="similarity">
    <text evidence="1">Belongs to the glycosyltransferase group 1 family. Glycosyltransferase 4 subfamily.</text>
</comment>
<dbReference type="Pfam" id="PF13692">
    <property type="entry name" value="Glyco_trans_1_4"/>
    <property type="match status" value="1"/>
</dbReference>
<dbReference type="GO" id="GO:0016757">
    <property type="term" value="F:glycosyltransferase activity"/>
    <property type="evidence" value="ECO:0007669"/>
    <property type="project" value="UniProtKB-KW"/>
</dbReference>
<feature type="domain" description="Glycosyltransferase subfamily 4-like N-terminal" evidence="4">
    <location>
        <begin position="28"/>
        <end position="160"/>
    </location>
</feature>
<evidence type="ECO:0000256" key="3">
    <source>
        <dbReference type="ARBA" id="ARBA00022679"/>
    </source>
</evidence>
<evidence type="ECO:0000313" key="5">
    <source>
        <dbReference type="EMBL" id="MFD0946143.1"/>
    </source>
</evidence>
<dbReference type="EC" id="2.4.-.-" evidence="5"/>
<sequence>MKLLLVSASFDRSHGGPAYSVPTLGAALARAGATVGLWCADGATPPERPGDAALLGGTLDEAIAAFGRPDLIHDNGIWLPHNHRLAGLARRLDIPRVVSLRGMLEPWAFNHKWLKKRIAWHLYQRADLRSASLLHATSEAEERNARARGLDGPYCMIANGMDLPAGAPRLPRAPGAPRTALFLGRVYPVKGLPMLVDAWARVRPAGWELVIAGPDEAGHAAEVAARIAAHGLGGTVRLRGPVWNGEKRALLRSADLFVLPSYSENFGIAAAEALAHGLPVIATTGAPWQLLEEHRCGWWVAPEAEAIATAIAAATSASDAERAAMGDRGTALIAERFRWDGIAARFLAQYRALTTRDLGES</sequence>
<proteinExistence type="inferred from homology"/>
<evidence type="ECO:0000256" key="1">
    <source>
        <dbReference type="ARBA" id="ARBA00009481"/>
    </source>
</evidence>
<dbReference type="PANTHER" id="PTHR12526">
    <property type="entry name" value="GLYCOSYLTRANSFERASE"/>
    <property type="match status" value="1"/>
</dbReference>
<dbReference type="RefSeq" id="WP_264943073.1">
    <property type="nucleotide sequence ID" value="NZ_JAPDRA010000002.1"/>
</dbReference>
<evidence type="ECO:0000313" key="6">
    <source>
        <dbReference type="Proteomes" id="UP001596977"/>
    </source>
</evidence>
<keyword evidence="3 5" id="KW-0808">Transferase</keyword>
<keyword evidence="2 5" id="KW-0328">Glycosyltransferase</keyword>
<dbReference type="SUPFAM" id="SSF53756">
    <property type="entry name" value="UDP-Glycosyltransferase/glycogen phosphorylase"/>
    <property type="match status" value="1"/>
</dbReference>
<dbReference type="Proteomes" id="UP001596977">
    <property type="component" value="Unassembled WGS sequence"/>
</dbReference>
<dbReference type="EMBL" id="JBHTJG010000002">
    <property type="protein sequence ID" value="MFD0946143.1"/>
    <property type="molecule type" value="Genomic_DNA"/>
</dbReference>
<accession>A0ABW3H7M1</accession>
<protein>
    <submittedName>
        <fullName evidence="5">Glycosyltransferase</fullName>
        <ecNumber evidence="5">2.4.-.-</ecNumber>
    </submittedName>
</protein>
<dbReference type="InterPro" id="IPR028098">
    <property type="entry name" value="Glyco_trans_4-like_N"/>
</dbReference>
<dbReference type="Gene3D" id="3.40.50.2000">
    <property type="entry name" value="Glycogen Phosphorylase B"/>
    <property type="match status" value="2"/>
</dbReference>
<comment type="caution">
    <text evidence="5">The sequence shown here is derived from an EMBL/GenBank/DDBJ whole genome shotgun (WGS) entry which is preliminary data.</text>
</comment>
<evidence type="ECO:0000256" key="2">
    <source>
        <dbReference type="ARBA" id="ARBA00022676"/>
    </source>
</evidence>
<organism evidence="5 6">
    <name type="scientific">Sphingomonas canadensis</name>
    <dbReference type="NCBI Taxonomy" id="1219257"/>
    <lineage>
        <taxon>Bacteria</taxon>
        <taxon>Pseudomonadati</taxon>
        <taxon>Pseudomonadota</taxon>
        <taxon>Alphaproteobacteria</taxon>
        <taxon>Sphingomonadales</taxon>
        <taxon>Sphingomonadaceae</taxon>
        <taxon>Sphingomonas</taxon>
    </lineage>
</organism>
<name>A0ABW3H7M1_9SPHN</name>
<evidence type="ECO:0000259" key="4">
    <source>
        <dbReference type="Pfam" id="PF13579"/>
    </source>
</evidence>
<gene>
    <name evidence="5" type="ORF">ACFQ1E_07335</name>
</gene>
<dbReference type="PANTHER" id="PTHR12526:SF640">
    <property type="entry name" value="COLANIC ACID BIOSYNTHESIS GLYCOSYLTRANSFERASE WCAL-RELATED"/>
    <property type="match status" value="1"/>
</dbReference>
<reference evidence="6" key="1">
    <citation type="journal article" date="2019" name="Int. J. Syst. Evol. Microbiol.">
        <title>The Global Catalogue of Microorganisms (GCM) 10K type strain sequencing project: providing services to taxonomists for standard genome sequencing and annotation.</title>
        <authorList>
            <consortium name="The Broad Institute Genomics Platform"/>
            <consortium name="The Broad Institute Genome Sequencing Center for Infectious Disease"/>
            <person name="Wu L."/>
            <person name="Ma J."/>
        </authorList>
    </citation>
    <scope>NUCLEOTIDE SEQUENCE [LARGE SCALE GENOMIC DNA]</scope>
    <source>
        <strain evidence="6">CCUG 62982</strain>
    </source>
</reference>